<dbReference type="EMBL" id="JABANP010000002">
    <property type="protein sequence ID" value="KAF4697539.1"/>
    <property type="molecule type" value="Genomic_DNA"/>
</dbReference>
<feature type="domain" description="Tyrosine specific protein phosphatases" evidence="3">
    <location>
        <begin position="883"/>
        <end position="949"/>
    </location>
</feature>
<dbReference type="OrthoDB" id="77762at2759"/>
<dbReference type="Pfam" id="PF02668">
    <property type="entry name" value="TauD"/>
    <property type="match status" value="1"/>
</dbReference>
<dbReference type="PROSITE" id="PS50056">
    <property type="entry name" value="TYR_PHOSPHATASE_2"/>
    <property type="match status" value="1"/>
</dbReference>
<dbReference type="InterPro" id="IPR020422">
    <property type="entry name" value="TYR_PHOSPHATASE_DUAL_dom"/>
</dbReference>
<dbReference type="AlphaFoldDB" id="A0A7J6PN27"/>
<dbReference type="SMART" id="SM00195">
    <property type="entry name" value="DSPc"/>
    <property type="match status" value="1"/>
</dbReference>
<accession>A0A7J6PN27</accession>
<reference evidence="4 5" key="1">
    <citation type="submission" date="2020-04" db="EMBL/GenBank/DDBJ databases">
        <title>Perkinsus olseni comparative genomics.</title>
        <authorList>
            <person name="Bogema D.R."/>
        </authorList>
    </citation>
    <scope>NUCLEOTIDE SEQUENCE [LARGE SCALE GENOMIC DNA]</scope>
    <source>
        <strain evidence="4">00978-12</strain>
    </source>
</reference>
<dbReference type="InterPro" id="IPR000387">
    <property type="entry name" value="Tyr_Pase_dom"/>
</dbReference>
<dbReference type="PANTHER" id="PTHR10696:SF21">
    <property type="entry name" value="TAUD_TFDA-LIKE DOMAIN-CONTAINING PROTEIN"/>
    <property type="match status" value="1"/>
</dbReference>
<dbReference type="SUPFAM" id="SSF52799">
    <property type="entry name" value="(Phosphotyrosine protein) phosphatases II"/>
    <property type="match status" value="1"/>
</dbReference>
<feature type="domain" description="Tyrosine-protein phosphatase" evidence="2">
    <location>
        <begin position="793"/>
        <end position="965"/>
    </location>
</feature>
<evidence type="ECO:0000259" key="2">
    <source>
        <dbReference type="PROSITE" id="PS50054"/>
    </source>
</evidence>
<evidence type="ECO:0000259" key="3">
    <source>
        <dbReference type="PROSITE" id="PS50056"/>
    </source>
</evidence>
<dbReference type="Pfam" id="PF00782">
    <property type="entry name" value="DSPc"/>
    <property type="match status" value="1"/>
</dbReference>
<dbReference type="Proteomes" id="UP000541610">
    <property type="component" value="Unassembled WGS sequence"/>
</dbReference>
<dbReference type="CDD" id="cd14498">
    <property type="entry name" value="DSP"/>
    <property type="match status" value="1"/>
</dbReference>
<comment type="caution">
    <text evidence="4">The sequence shown here is derived from an EMBL/GenBank/DDBJ whole genome shotgun (WGS) entry which is preliminary data.</text>
</comment>
<dbReference type="Gene3D" id="3.60.130.10">
    <property type="entry name" value="Clavaminate synthase-like"/>
    <property type="match status" value="1"/>
</dbReference>
<keyword evidence="1" id="KW-0560">Oxidoreductase</keyword>
<dbReference type="InterPro" id="IPR032269">
    <property type="entry name" value="DUF4833"/>
</dbReference>
<dbReference type="InterPro" id="IPR042098">
    <property type="entry name" value="TauD-like_sf"/>
</dbReference>
<proteinExistence type="predicted"/>
<dbReference type="InterPro" id="IPR000340">
    <property type="entry name" value="Dual-sp_phosphatase_cat-dom"/>
</dbReference>
<protein>
    <submittedName>
        <fullName evidence="4">Uncharacterized protein</fullName>
    </submittedName>
</protein>
<dbReference type="Gene3D" id="3.90.190.10">
    <property type="entry name" value="Protein tyrosine phosphatase superfamily"/>
    <property type="match status" value="1"/>
</dbReference>
<dbReference type="GO" id="GO:0016491">
    <property type="term" value="F:oxidoreductase activity"/>
    <property type="evidence" value="ECO:0007669"/>
    <property type="project" value="UniProtKB-KW"/>
</dbReference>
<dbReference type="InterPro" id="IPR029021">
    <property type="entry name" value="Prot-tyrosine_phosphatase-like"/>
</dbReference>
<sequence>MLARAIASSAHWVRPLSTAAVSSCFRNAGALPEPMRPIRIRGRSGIPMSEEKTFPEYMSCATPWGSSGTVLTPVAEGHEDMDLDDWAKAVKAELDHNLAKYGAIYFTSVPELRTPQDLAMLMRSLKYRLHEDSHYQQMMAARSMTSTKLSDVVRTASDEPPEYAIEPHSEYHTAGLPHKIALFAHGQVPDYGGEWMVVDTRRVMEELDKAVVRKFDELGACYKVFYESRDNSVIGYNNWQTNINCDKGKVEEYLKGPRLRLEVEYRDMPRDSDRFPVNTTYGDGSEIEPHVRALGVIDGLSAGDLGLVEHTCLLSVSMVVAPLRTGALLVQDNYLTLHGRMDYDGHKFPKREVSRPVRVAAVLVPPTRYANDVGRFTRVDSRDHYQDVSVMNSLQLETYIGDLGHRQKKGQVVDVDQEWSRVLARMRNLGPSVSAVSMVRLVKHLSVCKRLPPAEDILGVFEACLLVDNSMEYSSQWFSLGTLSRFSLHLSKLCSSFSRESSGLKGSKTRVLNSGTIDRIAHVIEVKIREHMTSSTGKRLPLKPRTVSKLCLAMAQLQRWKDLEAWRALMLLITACVRDMDQEHIQHCTYAIYRLLSQVPEGTSMGELAAHAVDVNEQLANQARALLPMAKHPRNLMNILVSCDRTTKVAFLRWSLVGQSRDVRLLVEASRKILAAAEDEWDTIFAECSCMDVYRVATVLLPHDELGDSLTRMLRSAWVRAIEEGPKPSGSVMRRVASILSLEEELKDSPLHVSEHSQRDVSWKQQTNPLATLDVEAFLAGINELDEFSATEIYSAGDGCKVYVGGLDDACHFDELRRRRVGTIINCAGAQCALARLQADVVGGPNPYKDVRFQEECYKEKLGDNIEYLSIAAEDMPRYPIERHFKEVSECLDRAVTAGRSVLIHCMQGFNRSCVLLCAWLCGGNRGPKMSLCQAVELLASRRRHVLSNRGFLAKLVDHYWPPSAEEIKCSVGPRIDLYEQMRDAPVHLVGEVKEYMSALKVFEAAPDATGFDNSQPVSLHNMIPNAMVFIITRNKNDNTVCYRAKFSSPGVFDKEQPIEAYWMDFVKYKDPEMSEEKCKSDLIWIEKKMAYGISATPTSTPNRFKLHLVALPSREVFLTVDKDGRPRAETEYKGKTVYLLRIYVEAKENLIGVPTVKWVNVHCLDPETGREIVEKIKP</sequence>
<dbReference type="PROSITE" id="PS50054">
    <property type="entry name" value="TYR_PHOSPHATASE_DUAL"/>
    <property type="match status" value="1"/>
</dbReference>
<organism evidence="4 5">
    <name type="scientific">Perkinsus olseni</name>
    <name type="common">Perkinsus atlanticus</name>
    <dbReference type="NCBI Taxonomy" id="32597"/>
    <lineage>
        <taxon>Eukaryota</taxon>
        <taxon>Sar</taxon>
        <taxon>Alveolata</taxon>
        <taxon>Perkinsozoa</taxon>
        <taxon>Perkinsea</taxon>
        <taxon>Perkinsida</taxon>
        <taxon>Perkinsidae</taxon>
        <taxon>Perkinsus</taxon>
    </lineage>
</organism>
<evidence type="ECO:0000313" key="5">
    <source>
        <dbReference type="Proteomes" id="UP000541610"/>
    </source>
</evidence>
<name>A0A7J6PN27_PEROL</name>
<dbReference type="InterPro" id="IPR003819">
    <property type="entry name" value="TauD/TfdA-like"/>
</dbReference>
<dbReference type="Pfam" id="PF16117">
    <property type="entry name" value="DUF4833"/>
    <property type="match status" value="1"/>
</dbReference>
<gene>
    <name evidence="4" type="ORF">FOZ60_004411</name>
</gene>
<evidence type="ECO:0000256" key="1">
    <source>
        <dbReference type="ARBA" id="ARBA00023002"/>
    </source>
</evidence>
<dbReference type="SUPFAM" id="SSF51197">
    <property type="entry name" value="Clavaminate synthase-like"/>
    <property type="match status" value="1"/>
</dbReference>
<evidence type="ECO:0000313" key="4">
    <source>
        <dbReference type="EMBL" id="KAF4697539.1"/>
    </source>
</evidence>
<dbReference type="InterPro" id="IPR050411">
    <property type="entry name" value="AlphaKG_dependent_hydroxylases"/>
</dbReference>
<dbReference type="PANTHER" id="PTHR10696">
    <property type="entry name" value="GAMMA-BUTYROBETAINE HYDROXYLASE-RELATED"/>
    <property type="match status" value="1"/>
</dbReference>